<dbReference type="EMBL" id="JANEYG010000009">
    <property type="protein sequence ID" value="KAJ8921673.1"/>
    <property type="molecule type" value="Genomic_DNA"/>
</dbReference>
<name>A0AAV8W5C0_9CUCU</name>
<sequence length="80" mass="8812">MWNDNRISSGVPFFSPKVFNVKPVPTPLKTLQAAKADFEVEAKQSIACDVNTSEHPKGLACNMEVWALDLSLTLYGLLMS</sequence>
<accession>A0AAV8W5C0</accession>
<reference evidence="1 2" key="1">
    <citation type="journal article" date="2023" name="Insect Mol. Biol.">
        <title>Genome sequencing provides insights into the evolution of gene families encoding plant cell wall-degrading enzymes in longhorned beetles.</title>
        <authorList>
            <person name="Shin N.R."/>
            <person name="Okamura Y."/>
            <person name="Kirsch R."/>
            <person name="Pauchet Y."/>
        </authorList>
    </citation>
    <scope>NUCLEOTIDE SEQUENCE [LARGE SCALE GENOMIC DNA]</scope>
    <source>
        <strain evidence="1">EAD_L_NR</strain>
    </source>
</reference>
<dbReference type="Proteomes" id="UP001159042">
    <property type="component" value="Unassembled WGS sequence"/>
</dbReference>
<organism evidence="1 2">
    <name type="scientific">Exocentrus adspersus</name>
    <dbReference type="NCBI Taxonomy" id="1586481"/>
    <lineage>
        <taxon>Eukaryota</taxon>
        <taxon>Metazoa</taxon>
        <taxon>Ecdysozoa</taxon>
        <taxon>Arthropoda</taxon>
        <taxon>Hexapoda</taxon>
        <taxon>Insecta</taxon>
        <taxon>Pterygota</taxon>
        <taxon>Neoptera</taxon>
        <taxon>Endopterygota</taxon>
        <taxon>Coleoptera</taxon>
        <taxon>Polyphaga</taxon>
        <taxon>Cucujiformia</taxon>
        <taxon>Chrysomeloidea</taxon>
        <taxon>Cerambycidae</taxon>
        <taxon>Lamiinae</taxon>
        <taxon>Acanthocinini</taxon>
        <taxon>Exocentrus</taxon>
    </lineage>
</organism>
<evidence type="ECO:0000313" key="1">
    <source>
        <dbReference type="EMBL" id="KAJ8921673.1"/>
    </source>
</evidence>
<gene>
    <name evidence="1" type="ORF">NQ315_010582</name>
</gene>
<keyword evidence="2" id="KW-1185">Reference proteome</keyword>
<protein>
    <submittedName>
        <fullName evidence="1">Uncharacterized protein</fullName>
    </submittedName>
</protein>
<evidence type="ECO:0000313" key="2">
    <source>
        <dbReference type="Proteomes" id="UP001159042"/>
    </source>
</evidence>
<dbReference type="AlphaFoldDB" id="A0AAV8W5C0"/>
<comment type="caution">
    <text evidence="1">The sequence shown here is derived from an EMBL/GenBank/DDBJ whole genome shotgun (WGS) entry which is preliminary data.</text>
</comment>
<proteinExistence type="predicted"/>